<keyword evidence="5 6" id="KW-0472">Membrane</keyword>
<comment type="similarity">
    <text evidence="2 6">Belongs to the drug/metabolite transporter (DMT) superfamily. Plant drug/metabolite exporter (P-DME) (TC 2.A.7.4) family.</text>
</comment>
<proteinExistence type="inferred from homology"/>
<evidence type="ECO:0000313" key="8">
    <source>
        <dbReference type="EMBL" id="CAL1409217.1"/>
    </source>
</evidence>
<evidence type="ECO:0000256" key="1">
    <source>
        <dbReference type="ARBA" id="ARBA00004141"/>
    </source>
</evidence>
<dbReference type="SUPFAM" id="SSF103481">
    <property type="entry name" value="Multidrug resistance efflux transporter EmrE"/>
    <property type="match status" value="1"/>
</dbReference>
<feature type="transmembrane region" description="Helical" evidence="6">
    <location>
        <begin position="189"/>
        <end position="210"/>
    </location>
</feature>
<dbReference type="Proteomes" id="UP001497516">
    <property type="component" value="Chromosome 8"/>
</dbReference>
<keyword evidence="3 6" id="KW-0812">Transmembrane</keyword>
<dbReference type="GO" id="GO:0022857">
    <property type="term" value="F:transmembrane transporter activity"/>
    <property type="evidence" value="ECO:0007669"/>
    <property type="project" value="InterPro"/>
</dbReference>
<dbReference type="AlphaFoldDB" id="A0AAV2GFQ7"/>
<evidence type="ECO:0000256" key="5">
    <source>
        <dbReference type="ARBA" id="ARBA00023136"/>
    </source>
</evidence>
<dbReference type="InterPro" id="IPR000620">
    <property type="entry name" value="EamA_dom"/>
</dbReference>
<evidence type="ECO:0000256" key="2">
    <source>
        <dbReference type="ARBA" id="ARBA00007635"/>
    </source>
</evidence>
<organism evidence="8 9">
    <name type="scientific">Linum trigynum</name>
    <dbReference type="NCBI Taxonomy" id="586398"/>
    <lineage>
        <taxon>Eukaryota</taxon>
        <taxon>Viridiplantae</taxon>
        <taxon>Streptophyta</taxon>
        <taxon>Embryophyta</taxon>
        <taxon>Tracheophyta</taxon>
        <taxon>Spermatophyta</taxon>
        <taxon>Magnoliopsida</taxon>
        <taxon>eudicotyledons</taxon>
        <taxon>Gunneridae</taxon>
        <taxon>Pentapetalae</taxon>
        <taxon>rosids</taxon>
        <taxon>fabids</taxon>
        <taxon>Malpighiales</taxon>
        <taxon>Linaceae</taxon>
        <taxon>Linum</taxon>
    </lineage>
</organism>
<feature type="transmembrane region" description="Helical" evidence="6">
    <location>
        <begin position="20"/>
        <end position="37"/>
    </location>
</feature>
<dbReference type="InterPro" id="IPR037185">
    <property type="entry name" value="EmrE-like"/>
</dbReference>
<protein>
    <recommendedName>
        <fullName evidence="6">WAT1-related protein</fullName>
    </recommendedName>
</protein>
<evidence type="ECO:0000259" key="7">
    <source>
        <dbReference type="Pfam" id="PF00892"/>
    </source>
</evidence>
<feature type="domain" description="EamA" evidence="7">
    <location>
        <begin position="2"/>
        <end position="126"/>
    </location>
</feature>
<accession>A0AAV2GFQ7</accession>
<feature type="transmembrane region" description="Helical" evidence="6">
    <location>
        <begin position="112"/>
        <end position="130"/>
    </location>
</feature>
<dbReference type="InterPro" id="IPR030184">
    <property type="entry name" value="WAT1-related"/>
</dbReference>
<evidence type="ECO:0000256" key="3">
    <source>
        <dbReference type="ARBA" id="ARBA00022692"/>
    </source>
</evidence>
<evidence type="ECO:0000256" key="6">
    <source>
        <dbReference type="RuleBase" id="RU363077"/>
    </source>
</evidence>
<feature type="transmembrane region" description="Helical" evidence="6">
    <location>
        <begin position="279"/>
        <end position="298"/>
    </location>
</feature>
<feature type="transmembrane region" description="Helical" evidence="6">
    <location>
        <begin position="157"/>
        <end position="177"/>
    </location>
</feature>
<feature type="transmembrane region" description="Helical" evidence="6">
    <location>
        <begin position="254"/>
        <end position="273"/>
    </location>
</feature>
<dbReference type="Pfam" id="PF00892">
    <property type="entry name" value="EamA"/>
    <property type="match status" value="2"/>
</dbReference>
<dbReference type="GO" id="GO:0016020">
    <property type="term" value="C:membrane"/>
    <property type="evidence" value="ECO:0007669"/>
    <property type="project" value="UniProtKB-SubCell"/>
</dbReference>
<feature type="transmembrane region" description="Helical" evidence="6">
    <location>
        <begin position="49"/>
        <end position="73"/>
    </location>
</feature>
<reference evidence="8 9" key="1">
    <citation type="submission" date="2024-04" db="EMBL/GenBank/DDBJ databases">
        <authorList>
            <person name="Fracassetti M."/>
        </authorList>
    </citation>
    <scope>NUCLEOTIDE SEQUENCE [LARGE SCALE GENOMIC DNA]</scope>
</reference>
<dbReference type="PANTHER" id="PTHR31218">
    <property type="entry name" value="WAT1-RELATED PROTEIN"/>
    <property type="match status" value="1"/>
</dbReference>
<keyword evidence="9" id="KW-1185">Reference proteome</keyword>
<keyword evidence="4 6" id="KW-1133">Transmembrane helix</keyword>
<feature type="transmembrane region" description="Helical" evidence="6">
    <location>
        <begin position="225"/>
        <end position="242"/>
    </location>
</feature>
<feature type="transmembrane region" description="Helical" evidence="6">
    <location>
        <begin position="79"/>
        <end position="100"/>
    </location>
</feature>
<dbReference type="EMBL" id="OZ034821">
    <property type="protein sequence ID" value="CAL1409217.1"/>
    <property type="molecule type" value="Genomic_DNA"/>
</dbReference>
<feature type="domain" description="EamA" evidence="7">
    <location>
        <begin position="159"/>
        <end position="296"/>
    </location>
</feature>
<evidence type="ECO:0000313" key="9">
    <source>
        <dbReference type="Proteomes" id="UP001497516"/>
    </source>
</evidence>
<sequence>MFLVSKAAFDGGLNPSVLVFYRQAFATLILAPPALFLEWKHAPPLSLLTFCKIFVLALIGITTSLNLSGFGLLYTSATLAAATMNTLPVTTFFLALLFRAETLRIGSKSGKAKLLGIVICTGGVAALALYEGPHFKVLCLFKHALGQRESHQSYRTWIKGCALMLSSDFTWGYWLIFQARLQKSYPPKLLFTAIQCASGSIQSFAIAITMERDFNEWKLGWDMKLVAVVYCGVMVTGVSYYLQAWVVEKKGPVFVALSTPLAFIFTTICSAVSCDFINIGSILGGVLLAGGLYSVLWAKIKEEKMVKMEMEMEIDEKKSIPKVEDQDCSSEVKRVVTIVTHNQANDDATTTPA</sequence>
<evidence type="ECO:0000256" key="4">
    <source>
        <dbReference type="ARBA" id="ARBA00022989"/>
    </source>
</evidence>
<gene>
    <name evidence="8" type="ORF">LTRI10_LOCUS48733</name>
</gene>
<name>A0AAV2GFQ7_9ROSI</name>
<comment type="subcellular location">
    <subcellularLocation>
        <location evidence="1 6">Membrane</location>
        <topology evidence="1 6">Multi-pass membrane protein</topology>
    </subcellularLocation>
</comment>